<keyword evidence="5 8" id="KW-0648">Protein biosynthesis</keyword>
<feature type="region of interest" description="Disordered" evidence="10">
    <location>
        <begin position="43"/>
        <end position="135"/>
    </location>
</feature>
<dbReference type="Gene3D" id="2.40.30.10">
    <property type="entry name" value="Translation factors"/>
    <property type="match status" value="2"/>
</dbReference>
<feature type="domain" description="Tr-type G" evidence="11">
    <location>
        <begin position="365"/>
        <end position="534"/>
    </location>
</feature>
<accession>C6HXK1</accession>
<dbReference type="SUPFAM" id="SSF50447">
    <property type="entry name" value="Translation proteins"/>
    <property type="match status" value="2"/>
</dbReference>
<evidence type="ECO:0000256" key="5">
    <source>
        <dbReference type="ARBA" id="ARBA00022917"/>
    </source>
</evidence>
<dbReference type="FunFam" id="2.40.30.10:FF:000054">
    <property type="entry name" value="Translation initiation factor IF-2"/>
    <property type="match status" value="1"/>
</dbReference>
<dbReference type="Proteomes" id="UP000009374">
    <property type="component" value="Unassembled WGS sequence"/>
</dbReference>
<dbReference type="FunFam" id="3.40.50.300:FF:000019">
    <property type="entry name" value="Translation initiation factor IF-2"/>
    <property type="match status" value="1"/>
</dbReference>
<dbReference type="InterPro" id="IPR000178">
    <property type="entry name" value="TF_IF2_bacterial-like"/>
</dbReference>
<evidence type="ECO:0000256" key="7">
    <source>
        <dbReference type="ARBA" id="ARBA00025162"/>
    </source>
</evidence>
<dbReference type="Pfam" id="PF11987">
    <property type="entry name" value="IF-2"/>
    <property type="match status" value="1"/>
</dbReference>
<dbReference type="InterPro" id="IPR006847">
    <property type="entry name" value="IF2_N"/>
</dbReference>
<comment type="caution">
    <text evidence="8">Lacks conserved residue(s) required for the propagation of feature annotation.</text>
</comment>
<dbReference type="CDD" id="cd03692">
    <property type="entry name" value="mtIF2_IVc"/>
    <property type="match status" value="1"/>
</dbReference>
<dbReference type="Gene3D" id="3.40.50.300">
    <property type="entry name" value="P-loop containing nucleotide triphosphate hydrolases"/>
    <property type="match status" value="1"/>
</dbReference>
<gene>
    <name evidence="8" type="primary">infB</name>
    <name evidence="12" type="ORF">UBAL3_92050200</name>
</gene>
<dbReference type="CDD" id="cd03702">
    <property type="entry name" value="IF2_mtIF2_II"/>
    <property type="match status" value="1"/>
</dbReference>
<evidence type="ECO:0000313" key="13">
    <source>
        <dbReference type="Proteomes" id="UP000009374"/>
    </source>
</evidence>
<sequence length="871" mass="94546">MKVYELARELKMESKALLAKLNLWGIHAPSHMATLDERAVATVRQKMKKGSESPEPPKKPILIKKKASSAPAEEPVPTPQTQETAVEESPAASLPVEESHEEKIVEKPFISKENPAQGKPIKTQAPPAATLPPDILPRIPVETWTEPLEAEKSARPSGAVLTAAEKEKALKERSGASEKKGKAVKGAKEKNQKLDRLHLLREEDFVDLDETGERDVAPRQAPPAAPAIKTVAPGLPPEVPAASRPSFPRPAFKKATPFKKKGKGGADSRKGGSAALDGTKARKKSIRIDAGISVKEFADRMGVKVQDVIMRLMSMGVMTTITEPVDPDAALLVAEQMGIAVEIQQEEPEDAILGETEDSEEDLVPRPPVVTIMGHTDHGKTSLLDAIRKSKVAEGEAGGITQHIGAYTVSINGRDITFLDTPGHEAFTAMRARGAKATDVVVLVVAADDGVMPQTLEAINHAKAADVPIVVALNKIDKPEANPDRVKQALAEHGLSPEEWGGSTIYCPVSAKKRTGLDHLLEMILLQADVLDLKANPNRRARGLVIESRLDRGRGIVASVLVQKGTLRVGNFLVLGAQVGRVRSLNDAYGHKVNEVTPSHSAEVVGLDGMPQPGDVFVAVEDEKLGRQVAMARQARHRAAQLLQTKKVTLEDLYSQIEEGVIKDLNLILKVDVQGSIEPIRQAIAKLENSKVRVRFIHEGVGGIRETDVLLAQASNAVIFGFNVRPEPKALALAEREKVEMKFYSVIYDAVEDVRKAMEGMLSPIIREKFLGRAEVRQVYNISRVGTVAGCYVSEGMIQRAGTIVKLIRDGVVVYEGKIEALKRFKDDVREVAAGYECGISIENYRDIKTGDMIECFVQEKVAGKLETISS</sequence>
<dbReference type="InterPro" id="IPR044145">
    <property type="entry name" value="IF2_II"/>
</dbReference>
<dbReference type="InterPro" id="IPR036925">
    <property type="entry name" value="TIF_IF2_dom3_sf"/>
</dbReference>
<feature type="region of interest" description="Disordered" evidence="10">
    <location>
        <begin position="148"/>
        <end position="280"/>
    </location>
</feature>
<dbReference type="InterPro" id="IPR053905">
    <property type="entry name" value="EF-G-like_DII"/>
</dbReference>
<evidence type="ECO:0000256" key="9">
    <source>
        <dbReference type="RuleBase" id="RU000644"/>
    </source>
</evidence>
<comment type="similarity">
    <text evidence="1 8 9">Belongs to the TRAFAC class translation factor GTPase superfamily. Classic translation factor GTPase family. IF-2 subfamily.</text>
</comment>
<dbReference type="Pfam" id="PF22042">
    <property type="entry name" value="EF-G_D2"/>
    <property type="match status" value="1"/>
</dbReference>
<proteinExistence type="inferred from homology"/>
<dbReference type="Pfam" id="PF04760">
    <property type="entry name" value="IF2_N"/>
    <property type="match status" value="2"/>
</dbReference>
<feature type="compositionally biased region" description="Basic and acidic residues" evidence="10">
    <location>
        <begin position="97"/>
        <end position="110"/>
    </location>
</feature>
<evidence type="ECO:0000256" key="4">
    <source>
        <dbReference type="ARBA" id="ARBA00022741"/>
    </source>
</evidence>
<keyword evidence="8" id="KW-0963">Cytoplasm</keyword>
<dbReference type="InterPro" id="IPR015760">
    <property type="entry name" value="TIF_IF2"/>
</dbReference>
<dbReference type="CDD" id="cd01887">
    <property type="entry name" value="IF2_eIF5B"/>
    <property type="match status" value="1"/>
</dbReference>
<evidence type="ECO:0000256" key="1">
    <source>
        <dbReference type="ARBA" id="ARBA00007733"/>
    </source>
</evidence>
<dbReference type="PROSITE" id="PS01176">
    <property type="entry name" value="IF2"/>
    <property type="match status" value="1"/>
</dbReference>
<evidence type="ECO:0000313" key="12">
    <source>
        <dbReference type="EMBL" id="EES52830.1"/>
    </source>
</evidence>
<feature type="region of interest" description="G-domain" evidence="8">
    <location>
        <begin position="368"/>
        <end position="516"/>
    </location>
</feature>
<dbReference type="NCBIfam" id="TIGR00231">
    <property type="entry name" value="small_GTP"/>
    <property type="match status" value="1"/>
</dbReference>
<dbReference type="GO" id="GO:0003743">
    <property type="term" value="F:translation initiation factor activity"/>
    <property type="evidence" value="ECO:0007669"/>
    <property type="project" value="UniProtKB-UniRule"/>
</dbReference>
<dbReference type="SUPFAM" id="SSF52156">
    <property type="entry name" value="Initiation factor IF2/eIF5b, domain 3"/>
    <property type="match status" value="1"/>
</dbReference>
<dbReference type="PANTHER" id="PTHR43381:SF5">
    <property type="entry name" value="TR-TYPE G DOMAIN-CONTAINING PROTEIN"/>
    <property type="match status" value="1"/>
</dbReference>
<dbReference type="PANTHER" id="PTHR43381">
    <property type="entry name" value="TRANSLATION INITIATION FACTOR IF-2-RELATED"/>
    <property type="match status" value="1"/>
</dbReference>
<dbReference type="GO" id="GO:0005829">
    <property type="term" value="C:cytosol"/>
    <property type="evidence" value="ECO:0007669"/>
    <property type="project" value="TreeGrafter"/>
</dbReference>
<comment type="function">
    <text evidence="7 8 9">One of the essential components for the initiation of protein synthesis. Protects formylmethionyl-tRNA from spontaneous hydrolysis and promotes its binding to the 30S ribosomal subunits. Also involved in the hydrolysis of GTP during the formation of the 70S ribosomal complex.</text>
</comment>
<dbReference type="GO" id="GO:0003924">
    <property type="term" value="F:GTPase activity"/>
    <property type="evidence" value="ECO:0007669"/>
    <property type="project" value="UniProtKB-UniRule"/>
</dbReference>
<dbReference type="Gene3D" id="1.10.10.2480">
    <property type="match status" value="1"/>
</dbReference>
<dbReference type="FunFam" id="3.40.50.10050:FF:000001">
    <property type="entry name" value="Translation initiation factor IF-2"/>
    <property type="match status" value="1"/>
</dbReference>
<dbReference type="FunFam" id="2.40.30.10:FF:000008">
    <property type="entry name" value="Translation initiation factor IF-2"/>
    <property type="match status" value="1"/>
</dbReference>
<feature type="compositionally biased region" description="Basic and acidic residues" evidence="10">
    <location>
        <begin position="164"/>
        <end position="203"/>
    </location>
</feature>
<name>C6HXK1_9BACT</name>
<organism evidence="12 13">
    <name type="scientific">Leptospirillum ferrodiazotrophum</name>
    <dbReference type="NCBI Taxonomy" id="412449"/>
    <lineage>
        <taxon>Bacteria</taxon>
        <taxon>Pseudomonadati</taxon>
        <taxon>Nitrospirota</taxon>
        <taxon>Nitrospiria</taxon>
        <taxon>Nitrospirales</taxon>
        <taxon>Nitrospiraceae</taxon>
        <taxon>Leptospirillum</taxon>
    </lineage>
</organism>
<evidence type="ECO:0000256" key="6">
    <source>
        <dbReference type="ARBA" id="ARBA00023134"/>
    </source>
</evidence>
<keyword evidence="3 8" id="KW-0396">Initiation factor</keyword>
<keyword evidence="13" id="KW-1185">Reference proteome</keyword>
<dbReference type="InterPro" id="IPR005225">
    <property type="entry name" value="Small_GTP-bd"/>
</dbReference>
<dbReference type="AlphaFoldDB" id="C6HXK1"/>
<keyword evidence="4 8" id="KW-0547">Nucleotide-binding</keyword>
<dbReference type="InterPro" id="IPR000795">
    <property type="entry name" value="T_Tr_GTP-bd_dom"/>
</dbReference>
<dbReference type="Pfam" id="PF00009">
    <property type="entry name" value="GTP_EFTU"/>
    <property type="match status" value="1"/>
</dbReference>
<comment type="subcellular location">
    <subcellularLocation>
        <location evidence="8">Cytoplasm</location>
    </subcellularLocation>
</comment>
<evidence type="ECO:0000259" key="11">
    <source>
        <dbReference type="PROSITE" id="PS51722"/>
    </source>
</evidence>
<evidence type="ECO:0000256" key="10">
    <source>
        <dbReference type="SAM" id="MobiDB-lite"/>
    </source>
</evidence>
<protein>
    <recommendedName>
        <fullName evidence="2 8">Translation initiation factor IF-2</fullName>
    </recommendedName>
</protein>
<evidence type="ECO:0000256" key="2">
    <source>
        <dbReference type="ARBA" id="ARBA00020675"/>
    </source>
</evidence>
<dbReference type="Gene3D" id="3.40.50.10050">
    <property type="entry name" value="Translation initiation factor IF- 2, domain 3"/>
    <property type="match status" value="1"/>
</dbReference>
<feature type="compositionally biased region" description="Low complexity" evidence="10">
    <location>
        <begin position="240"/>
        <end position="255"/>
    </location>
</feature>
<dbReference type="InterPro" id="IPR023115">
    <property type="entry name" value="TIF_IF2_dom3"/>
</dbReference>
<dbReference type="HAMAP" id="MF_00100_B">
    <property type="entry name" value="IF_2_B"/>
    <property type="match status" value="1"/>
</dbReference>
<reference evidence="12 13" key="1">
    <citation type="journal article" date="2009" name="Appl. Environ. Microbiol.">
        <title>Community genomic and proteomic analyses of chemoautotrophic iron-oxidizing "Leptospirillum rubarum" (Group II) and "Leptospirillum ferrodiazotrophum" (Group III) bacteria in acid mine drainage biofilms.</title>
        <authorList>
            <person name="Goltsman D.S."/>
            <person name="Denef V.J."/>
            <person name="Singer S.W."/>
            <person name="VerBerkmoes N.C."/>
            <person name="Lefsrud M."/>
            <person name="Mueller R.S."/>
            <person name="Dick G.J."/>
            <person name="Sun C.L."/>
            <person name="Wheeler K.E."/>
            <person name="Zemla A."/>
            <person name="Baker B.J."/>
            <person name="Hauser L."/>
            <person name="Land M."/>
            <person name="Shah M.B."/>
            <person name="Thelen M.P."/>
            <person name="Hettich R.L."/>
            <person name="Banfield J.F."/>
        </authorList>
    </citation>
    <scope>NUCLEOTIDE SEQUENCE [LARGE SCALE GENOMIC DNA]</scope>
</reference>
<dbReference type="InterPro" id="IPR027417">
    <property type="entry name" value="P-loop_NTPase"/>
</dbReference>
<dbReference type="SUPFAM" id="SSF52540">
    <property type="entry name" value="P-loop containing nucleoside triphosphate hydrolases"/>
    <property type="match status" value="1"/>
</dbReference>
<evidence type="ECO:0000256" key="3">
    <source>
        <dbReference type="ARBA" id="ARBA00022540"/>
    </source>
</evidence>
<dbReference type="NCBIfam" id="TIGR00487">
    <property type="entry name" value="IF-2"/>
    <property type="match status" value="1"/>
</dbReference>
<dbReference type="GO" id="GO:0005525">
    <property type="term" value="F:GTP binding"/>
    <property type="evidence" value="ECO:0007669"/>
    <property type="project" value="UniProtKB-KW"/>
</dbReference>
<evidence type="ECO:0000256" key="8">
    <source>
        <dbReference type="HAMAP-Rule" id="MF_00100"/>
    </source>
</evidence>
<dbReference type="PROSITE" id="PS51722">
    <property type="entry name" value="G_TR_2"/>
    <property type="match status" value="1"/>
</dbReference>
<feature type="binding site" evidence="8">
    <location>
        <begin position="474"/>
        <end position="477"/>
    </location>
    <ligand>
        <name>GTP</name>
        <dbReference type="ChEBI" id="CHEBI:37565"/>
    </ligand>
</feature>
<dbReference type="InterPro" id="IPR009000">
    <property type="entry name" value="Transl_B-barrel_sf"/>
</dbReference>
<dbReference type="EMBL" id="GG693873">
    <property type="protein sequence ID" value="EES52830.1"/>
    <property type="molecule type" value="Genomic_DNA"/>
</dbReference>
<keyword evidence="6 8" id="KW-0342">GTP-binding</keyword>
<feature type="compositionally biased region" description="Basic and acidic residues" evidence="10">
    <location>
        <begin position="49"/>
        <end position="58"/>
    </location>
</feature>
<feature type="binding site" evidence="8">
    <location>
        <begin position="420"/>
        <end position="424"/>
    </location>
    <ligand>
        <name>GTP</name>
        <dbReference type="ChEBI" id="CHEBI:37565"/>
    </ligand>
</feature>